<keyword evidence="2" id="KW-1185">Reference proteome</keyword>
<evidence type="ECO:0000313" key="2">
    <source>
        <dbReference type="Proteomes" id="UP001159363"/>
    </source>
</evidence>
<sequence>MVQSKGSCTGQVRREYGKIMVEESVKKKEVSTSTAMSTLKQPNQLRFSGNIVENYLKFRQAYELYMLATGAVKQTPDIQTAILLTIIGDEGLEILSTFDLSSTDRKNPEKVLQAFERYCVPRANFSVESHVFFSHVQKEGESIDTCYGIKETMSKLRVWRDERKSH</sequence>
<dbReference type="PANTHER" id="PTHR33198">
    <property type="entry name" value="ANK_REP_REGION DOMAIN-CONTAINING PROTEIN-RELATED"/>
    <property type="match status" value="1"/>
</dbReference>
<reference evidence="1 2" key="1">
    <citation type="submission" date="2023-02" db="EMBL/GenBank/DDBJ databases">
        <title>LHISI_Scaffold_Assembly.</title>
        <authorList>
            <person name="Stuart O.P."/>
            <person name="Cleave R."/>
            <person name="Magrath M.J.L."/>
            <person name="Mikheyev A.S."/>
        </authorList>
    </citation>
    <scope>NUCLEOTIDE SEQUENCE [LARGE SCALE GENOMIC DNA]</scope>
    <source>
        <strain evidence="1">Daus_M_001</strain>
        <tissue evidence="1">Leg muscle</tissue>
    </source>
</reference>
<name>A0ABQ9I054_9NEOP</name>
<organism evidence="1 2">
    <name type="scientific">Dryococelus australis</name>
    <dbReference type="NCBI Taxonomy" id="614101"/>
    <lineage>
        <taxon>Eukaryota</taxon>
        <taxon>Metazoa</taxon>
        <taxon>Ecdysozoa</taxon>
        <taxon>Arthropoda</taxon>
        <taxon>Hexapoda</taxon>
        <taxon>Insecta</taxon>
        <taxon>Pterygota</taxon>
        <taxon>Neoptera</taxon>
        <taxon>Polyneoptera</taxon>
        <taxon>Phasmatodea</taxon>
        <taxon>Verophasmatodea</taxon>
        <taxon>Anareolatae</taxon>
        <taxon>Phasmatidae</taxon>
        <taxon>Eurycanthinae</taxon>
        <taxon>Dryococelus</taxon>
    </lineage>
</organism>
<proteinExistence type="predicted"/>
<evidence type="ECO:0000313" key="1">
    <source>
        <dbReference type="EMBL" id="KAJ8890023.1"/>
    </source>
</evidence>
<dbReference type="Proteomes" id="UP001159363">
    <property type="component" value="Chromosome 3"/>
</dbReference>
<accession>A0ABQ9I054</accession>
<protein>
    <submittedName>
        <fullName evidence="1">Uncharacterized protein</fullName>
    </submittedName>
</protein>
<dbReference type="EMBL" id="JARBHB010000003">
    <property type="protein sequence ID" value="KAJ8890023.1"/>
    <property type="molecule type" value="Genomic_DNA"/>
</dbReference>
<comment type="caution">
    <text evidence="1">The sequence shown here is derived from an EMBL/GenBank/DDBJ whole genome shotgun (WGS) entry which is preliminary data.</text>
</comment>
<gene>
    <name evidence="1" type="ORF">PR048_009529</name>
</gene>